<reference evidence="2 3" key="1">
    <citation type="submission" date="2024-05" db="EMBL/GenBank/DDBJ databases">
        <authorList>
            <person name="Wallberg A."/>
        </authorList>
    </citation>
    <scope>NUCLEOTIDE SEQUENCE [LARGE SCALE GENOMIC DNA]</scope>
</reference>
<feature type="compositionally biased region" description="Basic residues" evidence="1">
    <location>
        <begin position="976"/>
        <end position="1004"/>
    </location>
</feature>
<dbReference type="InterPro" id="IPR039190">
    <property type="entry name" value="TTC14"/>
</dbReference>
<feature type="compositionally biased region" description="Low complexity" evidence="1">
    <location>
        <begin position="922"/>
        <end position="975"/>
    </location>
</feature>
<comment type="caution">
    <text evidence="2">The sequence shown here is derived from an EMBL/GenBank/DDBJ whole genome shotgun (WGS) entry which is preliminary data.</text>
</comment>
<dbReference type="PANTHER" id="PTHR23184:SF9">
    <property type="entry name" value="TETRATRICOPEPTIDE REPEAT PROTEIN 14"/>
    <property type="match status" value="1"/>
</dbReference>
<feature type="compositionally biased region" description="Basic and acidic residues" evidence="1">
    <location>
        <begin position="1341"/>
        <end position="1352"/>
    </location>
</feature>
<name>A0AAV2Q714_MEGNR</name>
<feature type="region of interest" description="Disordered" evidence="1">
    <location>
        <begin position="856"/>
        <end position="1010"/>
    </location>
</feature>
<feature type="compositionally biased region" description="Basic residues" evidence="1">
    <location>
        <begin position="1353"/>
        <end position="1365"/>
    </location>
</feature>
<accession>A0AAV2Q714</accession>
<feature type="compositionally biased region" description="Polar residues" evidence="1">
    <location>
        <begin position="167"/>
        <end position="182"/>
    </location>
</feature>
<proteinExistence type="predicted"/>
<dbReference type="EMBL" id="CAXKWB010003648">
    <property type="protein sequence ID" value="CAL4069787.1"/>
    <property type="molecule type" value="Genomic_DNA"/>
</dbReference>
<evidence type="ECO:0000256" key="1">
    <source>
        <dbReference type="SAM" id="MobiDB-lite"/>
    </source>
</evidence>
<feature type="compositionally biased region" description="Basic residues" evidence="1">
    <location>
        <begin position="876"/>
        <end position="886"/>
    </location>
</feature>
<sequence>MELEVPAANKCGSANDQNIISCKDCQLSWRLEKELSIHSLTSCFPGPTLLGDTKEADQIRLSIFVLASCSDRNPPSIAALHLENLHRPWKIGHLETWNTEYVADRDTFYNTQYIVCKILNQQDVSKIKKEPNKIKKEHCNEENYFPKTTLNKSTMTCFEEEEKKSIKNSMQANSPHLSTSQDLKLEPKPKTLSESKIEKQRNILLSKSKSDVNISSTEQQKSTIDEDVSVDIKDEPIGEIKKEVSDILRNKLVSSSSHTKERNTCSNISLKEAVSVPKPPSLTLENNVSLKEAVSVPKQPSLTLENVSKKPHCTFPKEASRHEEKDKMIDSMINKTSNKQLTTNNVNEHNLILNQHKVMKIKQELLDERDNQSGSCEVEKLPIISYNIKKEMIEEYSKKQPKGHLVQNKLVKNKHKTICENSERNSECDNVILQKEENGEIPMDFKDEPIVDSDSLSKSNKKNSCFSDGMKDSASSGKCLKNYEASHVDLEKGFIEQSNLKIETKELKEILQCIKDKNMNASGTKHTVQNDNCTVFKVKNVNNISINSMNYEEKSIKNEKEKMKNSILSNRLEMQNNIISKVSSLENCNIKNSPQTVSTKNPDISGVVTNITEKILCDINAMLLSTNVNSEMKVKNSGGLLGKNGKELENATHSTVQPICDESNLIKKEMMDKSVQNMKSNEDLTKLVLTRSKNHKDWNVLVTLDKEGNKSTDNCSQHTNPTCIAEKLNPNVSNLPNEISESLKYTKATNNNEVCLEFQDIKNIEKIFNEQVSTSIINENSDLLSLSPNEIYRNELSEISKINSDAKKLEERENEKCLKQKVIFKYNSDTIKSKVGNSQKTNIEESKPEKKLNNVKNVVDKDVGLKNTNTIEKNYQNHRKSTKRKNNSHDKKCNTRKRKIQSKKSKPTKKSKQSKKRRCRHTSSSSSNSSLSSSENYSSSSSRDSSSSSSRTGSSRSSSSSENSSRSSSTSSTRSSSRRSRFSRRVSSKSKNCKVKDHFQKKKMSRDGEDAIVISDESEDEIKIKKEKMSKGYDFASKTNALALNAVNLMVDEKTDGFYCEAQNTPDDINIITRPEYIIISKKSLGNLKVTESDNGQILVAPEKVGGNKGLDKVNSKFDKMCEGEEENTIRPSSEVIQKKSLRDISSTVHDLEEVNKDYSIQDYCNMNKSLKDVLSAKKLHEVRTKMKKRKPKLKMHEKDIEKVVNVASTNDLKDDHFIDREENPFCKLSLSSISINGLSDDNLSISGDSGSSISADNVEKSNVKRSHSRTMDKKSHRKHKIKSKEDLRQVEKLRKERMSDWISHVNDNLTEDHLIKSKKRKKEHREKSHHHHQSKHRNEKSKQKSSHNERHSQKRKKRKHDLLA</sequence>
<evidence type="ECO:0000313" key="2">
    <source>
        <dbReference type="EMBL" id="CAL4069787.1"/>
    </source>
</evidence>
<keyword evidence="3" id="KW-1185">Reference proteome</keyword>
<gene>
    <name evidence="2" type="ORF">MNOR_LOCUS8035</name>
</gene>
<feature type="compositionally biased region" description="Basic residues" evidence="1">
    <location>
        <begin position="894"/>
        <end position="921"/>
    </location>
</feature>
<feature type="region of interest" description="Disordered" evidence="1">
    <location>
        <begin position="1313"/>
        <end position="1365"/>
    </location>
</feature>
<organism evidence="2 3">
    <name type="scientific">Meganyctiphanes norvegica</name>
    <name type="common">Northern krill</name>
    <name type="synonym">Thysanopoda norvegica</name>
    <dbReference type="NCBI Taxonomy" id="48144"/>
    <lineage>
        <taxon>Eukaryota</taxon>
        <taxon>Metazoa</taxon>
        <taxon>Ecdysozoa</taxon>
        <taxon>Arthropoda</taxon>
        <taxon>Crustacea</taxon>
        <taxon>Multicrustacea</taxon>
        <taxon>Malacostraca</taxon>
        <taxon>Eumalacostraca</taxon>
        <taxon>Eucarida</taxon>
        <taxon>Euphausiacea</taxon>
        <taxon>Euphausiidae</taxon>
        <taxon>Meganyctiphanes</taxon>
    </lineage>
</organism>
<dbReference type="Proteomes" id="UP001497623">
    <property type="component" value="Unassembled WGS sequence"/>
</dbReference>
<feature type="compositionally biased region" description="Basic and acidic residues" evidence="1">
    <location>
        <begin position="183"/>
        <end position="193"/>
    </location>
</feature>
<feature type="compositionally biased region" description="Basic residues" evidence="1">
    <location>
        <begin position="1264"/>
        <end position="1283"/>
    </location>
</feature>
<protein>
    <submittedName>
        <fullName evidence="2">Uncharacterized protein</fullName>
    </submittedName>
</protein>
<feature type="region of interest" description="Disordered" evidence="1">
    <location>
        <begin position="163"/>
        <end position="193"/>
    </location>
</feature>
<feature type="region of interest" description="Disordered" evidence="1">
    <location>
        <begin position="1249"/>
        <end position="1289"/>
    </location>
</feature>
<dbReference type="PANTHER" id="PTHR23184">
    <property type="entry name" value="TETRATRICOPEPTIDE REPEAT PROTEIN 14"/>
    <property type="match status" value="1"/>
</dbReference>
<feature type="compositionally biased region" description="Basic residues" evidence="1">
    <location>
        <begin position="1317"/>
        <end position="1340"/>
    </location>
</feature>
<evidence type="ECO:0000313" key="3">
    <source>
        <dbReference type="Proteomes" id="UP001497623"/>
    </source>
</evidence>